<dbReference type="Proteomes" id="UP000240505">
    <property type="component" value="Chromosome"/>
</dbReference>
<evidence type="ECO:0008006" key="3">
    <source>
        <dbReference type="Google" id="ProtNLM"/>
    </source>
</evidence>
<reference evidence="1 2" key="1">
    <citation type="submission" date="2018-03" db="EMBL/GenBank/DDBJ databases">
        <title>Massilia armeniaca sp. nov., isolated from desert soil.</title>
        <authorList>
            <person name="Huang H."/>
            <person name="Ren M."/>
        </authorList>
    </citation>
    <scope>NUCLEOTIDE SEQUENCE [LARGE SCALE GENOMIC DNA]</scope>
    <source>
        <strain evidence="1 2">ZMN-3</strain>
    </source>
</reference>
<name>A0A2R4CDI4_9BURK</name>
<sequence>MRYLHSQVARKGQYFEVRGDTLLVGFDASKATLTYGDKPFLCCDLQTPLQRLRNGVFGIKIRSPNLSNAVLTLHVTNVEPRGEAFRYRGSEQFILADEDVALPTQAGLDIERIALPFAAGSSETRTVSIFRGAACKQTIANCTVVYMADGQSLQRLLLAAWRNGRRLADLVFVGVHNADTGGSNRRIAELLRVSEEPDFELFKAFVFGTVRDRVESGQAPRKRYAGGMSNGGAWALSMLAEQPDLFDGAIVMSPAIWHEPASMEVAGKALIIGAGLLEDGMLRQAQKIAGLCSDKGASVAAIYPPSGHSMNSWVNIWIGALKALEH</sequence>
<dbReference type="KEGG" id="masz:C9I28_20220"/>
<proteinExistence type="predicted"/>
<dbReference type="Pfam" id="PF00756">
    <property type="entry name" value="Esterase"/>
    <property type="match status" value="1"/>
</dbReference>
<organism evidence="1 2">
    <name type="scientific">Pseudoduganella armeniaca</name>
    <dbReference type="NCBI Taxonomy" id="2072590"/>
    <lineage>
        <taxon>Bacteria</taxon>
        <taxon>Pseudomonadati</taxon>
        <taxon>Pseudomonadota</taxon>
        <taxon>Betaproteobacteria</taxon>
        <taxon>Burkholderiales</taxon>
        <taxon>Oxalobacteraceae</taxon>
        <taxon>Telluria group</taxon>
        <taxon>Pseudoduganella</taxon>
    </lineage>
</organism>
<dbReference type="EMBL" id="CP028324">
    <property type="protein sequence ID" value="AVR97703.1"/>
    <property type="molecule type" value="Genomic_DNA"/>
</dbReference>
<protein>
    <recommendedName>
        <fullName evidence="3">Esterase</fullName>
    </recommendedName>
</protein>
<dbReference type="Gene3D" id="3.40.50.1820">
    <property type="entry name" value="alpha/beta hydrolase"/>
    <property type="match status" value="1"/>
</dbReference>
<evidence type="ECO:0000313" key="1">
    <source>
        <dbReference type="EMBL" id="AVR97703.1"/>
    </source>
</evidence>
<dbReference type="SUPFAM" id="SSF53474">
    <property type="entry name" value="alpha/beta-Hydrolases"/>
    <property type="match status" value="1"/>
</dbReference>
<gene>
    <name evidence="1" type="ORF">C9I28_20220</name>
</gene>
<evidence type="ECO:0000313" key="2">
    <source>
        <dbReference type="Proteomes" id="UP000240505"/>
    </source>
</evidence>
<dbReference type="InterPro" id="IPR029058">
    <property type="entry name" value="AB_hydrolase_fold"/>
</dbReference>
<accession>A0A2R4CDI4</accession>
<dbReference type="AlphaFoldDB" id="A0A2R4CDI4"/>
<keyword evidence="2" id="KW-1185">Reference proteome</keyword>
<dbReference type="InterPro" id="IPR000801">
    <property type="entry name" value="Esterase-like"/>
</dbReference>